<keyword evidence="5" id="KW-1185">Reference proteome</keyword>
<gene>
    <name evidence="4" type="ORF">M8C21_025718</name>
</gene>
<evidence type="ECO:0000313" key="4">
    <source>
        <dbReference type="EMBL" id="KAI7736633.1"/>
    </source>
</evidence>
<dbReference type="Proteomes" id="UP001206925">
    <property type="component" value="Unassembled WGS sequence"/>
</dbReference>
<dbReference type="Pfam" id="PF00257">
    <property type="entry name" value="Dehydrin"/>
    <property type="match status" value="1"/>
</dbReference>
<dbReference type="EMBL" id="JAMZMK010009232">
    <property type="protein sequence ID" value="KAI7736633.1"/>
    <property type="molecule type" value="Genomic_DNA"/>
</dbReference>
<name>A0AAD5GDY9_AMBAR</name>
<feature type="region of interest" description="Disordered" evidence="3">
    <location>
        <begin position="120"/>
        <end position="218"/>
    </location>
</feature>
<evidence type="ECO:0000256" key="2">
    <source>
        <dbReference type="RuleBase" id="RU003995"/>
    </source>
</evidence>
<dbReference type="PROSITE" id="PS00823">
    <property type="entry name" value="DEHYDRIN_2"/>
    <property type="match status" value="1"/>
</dbReference>
<comment type="similarity">
    <text evidence="1 2">Belongs to the plant dehydrin family.</text>
</comment>
<accession>A0AAD5GDY9</accession>
<dbReference type="GO" id="GO:0005829">
    <property type="term" value="C:cytosol"/>
    <property type="evidence" value="ECO:0007669"/>
    <property type="project" value="TreeGrafter"/>
</dbReference>
<evidence type="ECO:0000313" key="5">
    <source>
        <dbReference type="Proteomes" id="UP001206925"/>
    </source>
</evidence>
<dbReference type="PANTHER" id="PTHR33346:SF42">
    <property type="entry name" value="DEHYDRIN XERO 1"/>
    <property type="match status" value="1"/>
</dbReference>
<organism evidence="4 5">
    <name type="scientific">Ambrosia artemisiifolia</name>
    <name type="common">Common ragweed</name>
    <dbReference type="NCBI Taxonomy" id="4212"/>
    <lineage>
        <taxon>Eukaryota</taxon>
        <taxon>Viridiplantae</taxon>
        <taxon>Streptophyta</taxon>
        <taxon>Embryophyta</taxon>
        <taxon>Tracheophyta</taxon>
        <taxon>Spermatophyta</taxon>
        <taxon>Magnoliopsida</taxon>
        <taxon>eudicotyledons</taxon>
        <taxon>Gunneridae</taxon>
        <taxon>Pentapetalae</taxon>
        <taxon>asterids</taxon>
        <taxon>campanulids</taxon>
        <taxon>Asterales</taxon>
        <taxon>Asteraceae</taxon>
        <taxon>Asteroideae</taxon>
        <taxon>Heliantheae alliance</taxon>
        <taxon>Heliantheae</taxon>
        <taxon>Ambrosia</taxon>
    </lineage>
</organism>
<dbReference type="GO" id="GO:0009737">
    <property type="term" value="P:response to abscisic acid"/>
    <property type="evidence" value="ECO:0007669"/>
    <property type="project" value="TreeGrafter"/>
</dbReference>
<dbReference type="GO" id="GO:0009631">
    <property type="term" value="P:cold acclimation"/>
    <property type="evidence" value="ECO:0007669"/>
    <property type="project" value="TreeGrafter"/>
</dbReference>
<protein>
    <recommendedName>
        <fullName evidence="6">Dehydrin</fullName>
    </recommendedName>
</protein>
<dbReference type="PROSITE" id="PS00315">
    <property type="entry name" value="DEHYDRIN_1"/>
    <property type="match status" value="1"/>
</dbReference>
<dbReference type="InterPro" id="IPR000167">
    <property type="entry name" value="Dehydrin"/>
</dbReference>
<dbReference type="AlphaFoldDB" id="A0AAD5GDY9"/>
<feature type="compositionally biased region" description="Basic and acidic residues" evidence="3">
    <location>
        <begin position="197"/>
        <end position="218"/>
    </location>
</feature>
<reference evidence="4" key="1">
    <citation type="submission" date="2022-06" db="EMBL/GenBank/DDBJ databases">
        <title>Uncovering the hologenomic basis of an extraordinary plant invasion.</title>
        <authorList>
            <person name="Bieker V.C."/>
            <person name="Martin M.D."/>
            <person name="Gilbert T."/>
            <person name="Hodgins K."/>
            <person name="Battlay P."/>
            <person name="Petersen B."/>
            <person name="Wilson J."/>
        </authorList>
    </citation>
    <scope>NUCLEOTIDE SEQUENCE</scope>
    <source>
        <strain evidence="4">AA19_3_7</strain>
        <tissue evidence="4">Leaf</tissue>
    </source>
</reference>
<comment type="caution">
    <text evidence="4">The sequence shown here is derived from an EMBL/GenBank/DDBJ whole genome shotgun (WGS) entry which is preliminary data.</text>
</comment>
<evidence type="ECO:0000256" key="3">
    <source>
        <dbReference type="SAM" id="MobiDB-lite"/>
    </source>
</evidence>
<dbReference type="PANTHER" id="PTHR33346">
    <property type="entry name" value="DEHYDRIN XERO 2-RELATED"/>
    <property type="match status" value="1"/>
</dbReference>
<dbReference type="InterPro" id="IPR030513">
    <property type="entry name" value="Dehydrin_CS"/>
</dbReference>
<dbReference type="GO" id="GO:0009414">
    <property type="term" value="P:response to water deprivation"/>
    <property type="evidence" value="ECO:0007669"/>
    <property type="project" value="TreeGrafter"/>
</dbReference>
<feature type="compositionally biased region" description="Low complexity" evidence="3">
    <location>
        <begin position="135"/>
        <end position="146"/>
    </location>
</feature>
<evidence type="ECO:0000256" key="1">
    <source>
        <dbReference type="ARBA" id="ARBA00008403"/>
    </source>
</evidence>
<feature type="compositionally biased region" description="Basic and acidic residues" evidence="3">
    <location>
        <begin position="160"/>
        <end position="181"/>
    </location>
</feature>
<evidence type="ECO:0008006" key="6">
    <source>
        <dbReference type="Google" id="ProtNLM"/>
    </source>
</evidence>
<sequence>MHLQSSTSHPYINPFTPIIFLIKHSKTHSFHLTLHIINFAFALNKLFTKKNMAEYGGQHEQYKKEEGQHNQLHSTATGHEIGGTGTNVYSATAGHDVGGTGVHGGNAGYNVGGTGATGGGGGHGYEEGKHGVGGILHRSGSGSSSSSEDDGQGGRRKKKGVVEKIKEKLPGGDHGGDEHKTSATTTVGGGGYGNEGEEGHEKKGIMDKIKEKLPGSHQ</sequence>
<proteinExistence type="inferred from homology"/>